<comment type="caution">
    <text evidence="1">The sequence shown here is derived from an EMBL/GenBank/DDBJ whole genome shotgun (WGS) entry which is preliminary data.</text>
</comment>
<dbReference type="Proteomes" id="UP000294555">
    <property type="component" value="Unassembled WGS sequence"/>
</dbReference>
<name>A0A4R1NHQ7_9GAMM</name>
<proteinExistence type="predicted"/>
<dbReference type="AlphaFoldDB" id="A0A4R1NHQ7"/>
<evidence type="ECO:0000313" key="1">
    <source>
        <dbReference type="EMBL" id="TCL04276.1"/>
    </source>
</evidence>
<reference evidence="1 2" key="1">
    <citation type="submission" date="2019-02" db="EMBL/GenBank/DDBJ databases">
        <title>Investigation of anaerobic lignin degradation for improved lignocellulosic biofuels.</title>
        <authorList>
            <person name="Deangelis K."/>
        </authorList>
    </citation>
    <scope>NUCLEOTIDE SEQUENCE [LARGE SCALE GENOMIC DNA]</scope>
    <source>
        <strain evidence="1 2">159R</strain>
    </source>
</reference>
<organism evidence="1 2">
    <name type="scientific">Sodalis ligni</name>
    <dbReference type="NCBI Taxonomy" id="2697027"/>
    <lineage>
        <taxon>Bacteria</taxon>
        <taxon>Pseudomonadati</taxon>
        <taxon>Pseudomonadota</taxon>
        <taxon>Gammaproteobacteria</taxon>
        <taxon>Enterobacterales</taxon>
        <taxon>Bruguierivoracaceae</taxon>
        <taxon>Sodalis</taxon>
    </lineage>
</organism>
<dbReference type="OrthoDB" id="1495534at2"/>
<keyword evidence="2" id="KW-1185">Reference proteome</keyword>
<accession>A0A4R1NHQ7</accession>
<protein>
    <submittedName>
        <fullName evidence="1">Uncharacterized protein</fullName>
    </submittedName>
</protein>
<dbReference type="RefSeq" id="WP_132923067.1">
    <property type="nucleotide sequence ID" value="NZ_CP075169.1"/>
</dbReference>
<gene>
    <name evidence="1" type="ORF">EZJ58_2389</name>
</gene>
<sequence>MNTPAERRCEHCRFCLRDRGGTEQLIPGLAMLGSAFGASIGDSRLCRRHDRLVSPNDSCPAFAGKE</sequence>
<dbReference type="EMBL" id="SJOI01000001">
    <property type="protein sequence ID" value="TCL04276.1"/>
    <property type="molecule type" value="Genomic_DNA"/>
</dbReference>
<evidence type="ECO:0000313" key="2">
    <source>
        <dbReference type="Proteomes" id="UP000294555"/>
    </source>
</evidence>